<dbReference type="EMBL" id="BK016155">
    <property type="protein sequence ID" value="DAF98756.1"/>
    <property type="molecule type" value="Genomic_DNA"/>
</dbReference>
<evidence type="ECO:0000313" key="1">
    <source>
        <dbReference type="EMBL" id="DAF98756.1"/>
    </source>
</evidence>
<accession>A0A8S5UWE1</accession>
<protein>
    <submittedName>
        <fullName evidence="1">Terminase large subunit</fullName>
    </submittedName>
</protein>
<name>A0A8S5UWE1_9CAUD</name>
<organism evidence="1">
    <name type="scientific">Podoviridae sp. ctLPy3</name>
    <dbReference type="NCBI Taxonomy" id="2825244"/>
    <lineage>
        <taxon>Viruses</taxon>
        <taxon>Duplodnaviria</taxon>
        <taxon>Heunggongvirae</taxon>
        <taxon>Uroviricota</taxon>
        <taxon>Caudoviricetes</taxon>
    </lineage>
</organism>
<proteinExistence type="predicted"/>
<sequence length="48" mass="5648">MYENQNKGIFVYFTNKHCDYLLADQPDIINDIVSNSKVNRKKGCHMNK</sequence>
<reference evidence="1" key="1">
    <citation type="journal article" date="2021" name="Proc. Natl. Acad. Sci. U.S.A.">
        <title>A Catalog of Tens of Thousands of Viruses from Human Metagenomes Reveals Hidden Associations with Chronic Diseases.</title>
        <authorList>
            <person name="Tisza M.J."/>
            <person name="Buck C.B."/>
        </authorList>
    </citation>
    <scope>NUCLEOTIDE SEQUENCE</scope>
    <source>
        <strain evidence="1">CtLPy3</strain>
    </source>
</reference>